<evidence type="ECO:0000256" key="1">
    <source>
        <dbReference type="SAM" id="Phobius"/>
    </source>
</evidence>
<sequence length="142" mass="16418">MDTWKIYKKFNNAAMIGFILIELIRLFILSIIVTTLLLVLKQNIMDIGLVIGASVMGGFVLLGLFYLWVCAASLPLLINEMELEEQAAKIEKLQLLLENKNQRFNSKPLHSYDNEDLYTRQLFVITGNTKPDEESRMNRIFY</sequence>
<keyword evidence="1" id="KW-1133">Transmembrane helix</keyword>
<dbReference type="Proteomes" id="UP000838756">
    <property type="component" value="Unassembled WGS sequence"/>
</dbReference>
<dbReference type="AlphaFoldDB" id="A0A8S4SIH5"/>
<feature type="transmembrane region" description="Helical" evidence="1">
    <location>
        <begin position="12"/>
        <end position="40"/>
    </location>
</feature>
<evidence type="ECO:0000313" key="3">
    <source>
        <dbReference type="Proteomes" id="UP000838756"/>
    </source>
</evidence>
<keyword evidence="1" id="KW-0472">Membrane</keyword>
<organism evidence="2 3">
    <name type="scientific">Pararge aegeria aegeria</name>
    <dbReference type="NCBI Taxonomy" id="348720"/>
    <lineage>
        <taxon>Eukaryota</taxon>
        <taxon>Metazoa</taxon>
        <taxon>Ecdysozoa</taxon>
        <taxon>Arthropoda</taxon>
        <taxon>Hexapoda</taxon>
        <taxon>Insecta</taxon>
        <taxon>Pterygota</taxon>
        <taxon>Neoptera</taxon>
        <taxon>Endopterygota</taxon>
        <taxon>Lepidoptera</taxon>
        <taxon>Glossata</taxon>
        <taxon>Ditrysia</taxon>
        <taxon>Papilionoidea</taxon>
        <taxon>Nymphalidae</taxon>
        <taxon>Satyrinae</taxon>
        <taxon>Satyrini</taxon>
        <taxon>Parargina</taxon>
        <taxon>Pararge</taxon>
    </lineage>
</organism>
<dbReference type="OrthoDB" id="8192003at2759"/>
<protein>
    <submittedName>
        <fullName evidence="2">Jg10023 protein</fullName>
    </submittedName>
</protein>
<feature type="transmembrane region" description="Helical" evidence="1">
    <location>
        <begin position="47"/>
        <end position="69"/>
    </location>
</feature>
<comment type="caution">
    <text evidence="2">The sequence shown here is derived from an EMBL/GenBank/DDBJ whole genome shotgun (WGS) entry which is preliminary data.</text>
</comment>
<reference evidence="2" key="1">
    <citation type="submission" date="2022-03" db="EMBL/GenBank/DDBJ databases">
        <authorList>
            <person name="Lindestad O."/>
        </authorList>
    </citation>
    <scope>NUCLEOTIDE SEQUENCE</scope>
</reference>
<evidence type="ECO:0000313" key="2">
    <source>
        <dbReference type="EMBL" id="CAH2259265.1"/>
    </source>
</evidence>
<proteinExistence type="predicted"/>
<gene>
    <name evidence="2" type="primary">jg10023</name>
    <name evidence="2" type="ORF">PAEG_LOCUS23555</name>
</gene>
<accession>A0A8S4SIH5</accession>
<dbReference type="EMBL" id="CAKXAJ010026152">
    <property type="protein sequence ID" value="CAH2259265.1"/>
    <property type="molecule type" value="Genomic_DNA"/>
</dbReference>
<keyword evidence="3" id="KW-1185">Reference proteome</keyword>
<name>A0A8S4SIH5_9NEOP</name>
<keyword evidence="1" id="KW-0812">Transmembrane</keyword>